<dbReference type="AlphaFoldDB" id="A0AAD9KI39"/>
<keyword evidence="1" id="KW-0812">Transmembrane</keyword>
<evidence type="ECO:0000313" key="2">
    <source>
        <dbReference type="EMBL" id="KAK2171614.1"/>
    </source>
</evidence>
<evidence type="ECO:0000313" key="3">
    <source>
        <dbReference type="Proteomes" id="UP001209878"/>
    </source>
</evidence>
<evidence type="ECO:0000256" key="1">
    <source>
        <dbReference type="SAM" id="Phobius"/>
    </source>
</evidence>
<reference evidence="2" key="1">
    <citation type="journal article" date="2023" name="Mol. Biol. Evol.">
        <title>Third-Generation Sequencing Reveals the Adaptive Role of the Epigenome in Three Deep-Sea Polychaetes.</title>
        <authorList>
            <person name="Perez M."/>
            <person name="Aroh O."/>
            <person name="Sun Y."/>
            <person name="Lan Y."/>
            <person name="Juniper S.K."/>
            <person name="Young C.R."/>
            <person name="Angers B."/>
            <person name="Qian P.Y."/>
        </authorList>
    </citation>
    <scope>NUCLEOTIDE SEQUENCE</scope>
    <source>
        <strain evidence="2">R07B-5</strain>
    </source>
</reference>
<proteinExistence type="predicted"/>
<keyword evidence="3" id="KW-1185">Reference proteome</keyword>
<organism evidence="2 3">
    <name type="scientific">Ridgeia piscesae</name>
    <name type="common">Tubeworm</name>
    <dbReference type="NCBI Taxonomy" id="27915"/>
    <lineage>
        <taxon>Eukaryota</taxon>
        <taxon>Metazoa</taxon>
        <taxon>Spiralia</taxon>
        <taxon>Lophotrochozoa</taxon>
        <taxon>Annelida</taxon>
        <taxon>Polychaeta</taxon>
        <taxon>Sedentaria</taxon>
        <taxon>Canalipalpata</taxon>
        <taxon>Sabellida</taxon>
        <taxon>Siboglinidae</taxon>
        <taxon>Ridgeia</taxon>
    </lineage>
</organism>
<sequence>MQLNITTNILRVPITASHHSCTRAHYGALTVSPPRKSCTSRGRRIRIMYTLRESQHDFALLLCLASQFTHGYIQLSIIIQQASVQSIILLIISIIKYVHYMHINIYILLIH</sequence>
<name>A0AAD9KI39_RIDPI</name>
<keyword evidence="1" id="KW-0472">Membrane</keyword>
<gene>
    <name evidence="2" type="ORF">NP493_1051g00058</name>
</gene>
<feature type="transmembrane region" description="Helical" evidence="1">
    <location>
        <begin position="86"/>
        <end position="109"/>
    </location>
</feature>
<comment type="caution">
    <text evidence="2">The sequence shown here is derived from an EMBL/GenBank/DDBJ whole genome shotgun (WGS) entry which is preliminary data.</text>
</comment>
<dbReference type="EMBL" id="JAODUO010001047">
    <property type="protein sequence ID" value="KAK2171614.1"/>
    <property type="molecule type" value="Genomic_DNA"/>
</dbReference>
<keyword evidence="1" id="KW-1133">Transmembrane helix</keyword>
<accession>A0AAD9KI39</accession>
<dbReference type="Proteomes" id="UP001209878">
    <property type="component" value="Unassembled WGS sequence"/>
</dbReference>
<protein>
    <submittedName>
        <fullName evidence="2">Uncharacterized protein</fullName>
    </submittedName>
</protein>